<dbReference type="HOGENOM" id="CLU_3242678_0_0_1"/>
<evidence type="ECO:0000313" key="1">
    <source>
        <dbReference type="EMBL" id="EFO93807.1"/>
    </source>
</evidence>
<evidence type="ECO:0000313" key="2">
    <source>
        <dbReference type="Proteomes" id="UP000008281"/>
    </source>
</evidence>
<sequence>MTWLVHRRRAYLSNGVKHHDAHGAISNKLEEENKKPYWKKITD</sequence>
<dbReference type="InParanoid" id="E3M7C6"/>
<name>E3M7C6_CAERE</name>
<keyword evidence="2" id="KW-1185">Reference proteome</keyword>
<dbReference type="EMBL" id="DS268427">
    <property type="protein sequence ID" value="EFO93807.1"/>
    <property type="molecule type" value="Genomic_DNA"/>
</dbReference>
<accession>E3M7C6</accession>
<proteinExistence type="predicted"/>
<dbReference type="AlphaFoldDB" id="E3M7C6"/>
<dbReference type="Proteomes" id="UP000008281">
    <property type="component" value="Unassembled WGS sequence"/>
</dbReference>
<reference evidence="1" key="1">
    <citation type="submission" date="2007-07" db="EMBL/GenBank/DDBJ databases">
        <title>PCAP assembly of the Caenorhabditis remanei genome.</title>
        <authorList>
            <consortium name="The Caenorhabditis remanei Sequencing Consortium"/>
            <person name="Wilson R.K."/>
        </authorList>
    </citation>
    <scope>NUCLEOTIDE SEQUENCE [LARGE SCALE GENOMIC DNA]</scope>
    <source>
        <strain evidence="1">PB4641</strain>
    </source>
</reference>
<protein>
    <submittedName>
        <fullName evidence="1">Uncharacterized protein</fullName>
    </submittedName>
</protein>
<organism evidence="2">
    <name type="scientific">Caenorhabditis remanei</name>
    <name type="common">Caenorhabditis vulgaris</name>
    <dbReference type="NCBI Taxonomy" id="31234"/>
    <lineage>
        <taxon>Eukaryota</taxon>
        <taxon>Metazoa</taxon>
        <taxon>Ecdysozoa</taxon>
        <taxon>Nematoda</taxon>
        <taxon>Chromadorea</taxon>
        <taxon>Rhabditida</taxon>
        <taxon>Rhabditina</taxon>
        <taxon>Rhabditomorpha</taxon>
        <taxon>Rhabditoidea</taxon>
        <taxon>Rhabditidae</taxon>
        <taxon>Peloderinae</taxon>
        <taxon>Caenorhabditis</taxon>
    </lineage>
</organism>
<gene>
    <name evidence="1" type="ORF">CRE_12705</name>
</gene>